<feature type="compositionally biased region" description="Low complexity" evidence="1">
    <location>
        <begin position="8"/>
        <end position="19"/>
    </location>
</feature>
<gene>
    <name evidence="3" type="ORF">GA0070617_5565</name>
</gene>
<feature type="region of interest" description="Disordered" evidence="1">
    <location>
        <begin position="88"/>
        <end position="109"/>
    </location>
</feature>
<evidence type="ECO:0000256" key="2">
    <source>
        <dbReference type="SAM" id="Phobius"/>
    </source>
</evidence>
<keyword evidence="2" id="KW-1133">Transmembrane helix</keyword>
<dbReference type="RefSeq" id="WP_091444984.1">
    <property type="nucleotide sequence ID" value="NZ_BMMJ01000020.1"/>
</dbReference>
<name>A0A1C6VEU9_9ACTN</name>
<reference evidence="3 4" key="1">
    <citation type="submission" date="2016-06" db="EMBL/GenBank/DDBJ databases">
        <authorList>
            <person name="Kjaerup R.B."/>
            <person name="Dalgaard T.S."/>
            <person name="Juul-Madsen H.R."/>
        </authorList>
    </citation>
    <scope>NUCLEOTIDE SEQUENCE [LARGE SCALE GENOMIC DNA]</scope>
    <source>
        <strain evidence="3 4">DSM 45577</strain>
    </source>
</reference>
<dbReference type="OrthoDB" id="3375511at2"/>
<evidence type="ECO:0008006" key="5">
    <source>
        <dbReference type="Google" id="ProtNLM"/>
    </source>
</evidence>
<dbReference type="AlphaFoldDB" id="A0A1C6VEU9"/>
<evidence type="ECO:0000313" key="4">
    <source>
        <dbReference type="Proteomes" id="UP000198937"/>
    </source>
</evidence>
<feature type="transmembrane region" description="Helical" evidence="2">
    <location>
        <begin position="66"/>
        <end position="89"/>
    </location>
</feature>
<accession>A0A1C6VEU9</accession>
<proteinExistence type="predicted"/>
<protein>
    <recommendedName>
        <fullName evidence="5">Thioredoxin domain-containing protein</fullName>
    </recommendedName>
</protein>
<sequence length="237" mass="24795">MGMPDAEGPGPTDGLPDLPAEWGRVVVPDDPSALAAETALVRRELRGQARRRRWQRRLGGSGHRMLGLPVLILLVVALITTGALLAGTWPRPSRGGDRPTVVPYPTPPTGLAGRSLPALDLVDAEQSPVSLRGLLPAVIILVDTCECADQVAEAVAAAPPEVSVVPVTGDRTGPPTTAPPVRPLADPAGGLRAFLRLPGRPGSATVLLVDRSGTLLRVVAEVRTVEDYRSDLAALTR</sequence>
<evidence type="ECO:0000313" key="3">
    <source>
        <dbReference type="EMBL" id="SCL64785.1"/>
    </source>
</evidence>
<keyword evidence="2" id="KW-0472">Membrane</keyword>
<keyword evidence="2" id="KW-0812">Transmembrane</keyword>
<dbReference type="EMBL" id="FMIA01000002">
    <property type="protein sequence ID" value="SCL64785.1"/>
    <property type="molecule type" value="Genomic_DNA"/>
</dbReference>
<dbReference type="Proteomes" id="UP000198937">
    <property type="component" value="Unassembled WGS sequence"/>
</dbReference>
<keyword evidence="4" id="KW-1185">Reference proteome</keyword>
<organism evidence="3 4">
    <name type="scientific">Micromonospora yangpuensis</name>
    <dbReference type="NCBI Taxonomy" id="683228"/>
    <lineage>
        <taxon>Bacteria</taxon>
        <taxon>Bacillati</taxon>
        <taxon>Actinomycetota</taxon>
        <taxon>Actinomycetes</taxon>
        <taxon>Micromonosporales</taxon>
        <taxon>Micromonosporaceae</taxon>
        <taxon>Micromonospora</taxon>
    </lineage>
</organism>
<feature type="region of interest" description="Disordered" evidence="1">
    <location>
        <begin position="1"/>
        <end position="23"/>
    </location>
</feature>
<evidence type="ECO:0000256" key="1">
    <source>
        <dbReference type="SAM" id="MobiDB-lite"/>
    </source>
</evidence>